<feature type="transmembrane region" description="Helical" evidence="8">
    <location>
        <begin position="376"/>
        <end position="396"/>
    </location>
</feature>
<keyword evidence="3 8" id="KW-0812">Transmembrane</keyword>
<dbReference type="InterPro" id="IPR046791">
    <property type="entry name" value="Polycystin_dom"/>
</dbReference>
<dbReference type="PANTHER" id="PTHR10877">
    <property type="entry name" value="POLYCYSTIN FAMILY MEMBER"/>
    <property type="match status" value="1"/>
</dbReference>
<evidence type="ECO:0000259" key="9">
    <source>
        <dbReference type="Pfam" id="PF08016"/>
    </source>
</evidence>
<keyword evidence="4 8" id="KW-1133">Transmembrane helix</keyword>
<dbReference type="STRING" id="7266.A0A3B0JMB6"/>
<feature type="transmembrane region" description="Helical" evidence="8">
    <location>
        <begin position="6"/>
        <end position="24"/>
    </location>
</feature>
<dbReference type="GO" id="GO:0050982">
    <property type="term" value="P:detection of mechanical stimulus"/>
    <property type="evidence" value="ECO:0007669"/>
    <property type="project" value="TreeGrafter"/>
</dbReference>
<feature type="transmembrane region" description="Helical" evidence="8">
    <location>
        <begin position="494"/>
        <end position="516"/>
    </location>
</feature>
<feature type="domain" description="Polycystin cation channel PKD1/PKD2" evidence="9">
    <location>
        <begin position="367"/>
        <end position="589"/>
    </location>
</feature>
<dbReference type="Pfam" id="PF08016">
    <property type="entry name" value="PKD_channel"/>
    <property type="match status" value="1"/>
</dbReference>
<feature type="transmembrane region" description="Helical" evidence="8">
    <location>
        <begin position="454"/>
        <end position="474"/>
    </location>
</feature>
<dbReference type="InterPro" id="IPR051223">
    <property type="entry name" value="Polycystin"/>
</dbReference>
<dbReference type="OrthoDB" id="5322100at2759"/>
<dbReference type="GO" id="GO:0016020">
    <property type="term" value="C:membrane"/>
    <property type="evidence" value="ECO:0007669"/>
    <property type="project" value="UniProtKB-SubCell"/>
</dbReference>
<reference evidence="12" key="1">
    <citation type="submission" date="2018-01" db="EMBL/GenBank/DDBJ databases">
        <authorList>
            <person name="Alioto T."/>
            <person name="Alioto T."/>
        </authorList>
    </citation>
    <scope>NUCLEOTIDE SEQUENCE [LARGE SCALE GENOMIC DNA]</scope>
</reference>
<evidence type="ECO:0000256" key="3">
    <source>
        <dbReference type="ARBA" id="ARBA00022692"/>
    </source>
</evidence>
<comment type="subcellular location">
    <subcellularLocation>
        <location evidence="1">Membrane</location>
        <topology evidence="1">Multi-pass membrane protein</topology>
    </subcellularLocation>
</comment>
<organism evidence="11 12">
    <name type="scientific">Drosophila guanche</name>
    <name type="common">Fruit fly</name>
    <dbReference type="NCBI Taxonomy" id="7266"/>
    <lineage>
        <taxon>Eukaryota</taxon>
        <taxon>Metazoa</taxon>
        <taxon>Ecdysozoa</taxon>
        <taxon>Arthropoda</taxon>
        <taxon>Hexapoda</taxon>
        <taxon>Insecta</taxon>
        <taxon>Pterygota</taxon>
        <taxon>Neoptera</taxon>
        <taxon>Endopterygota</taxon>
        <taxon>Diptera</taxon>
        <taxon>Brachycera</taxon>
        <taxon>Muscomorpha</taxon>
        <taxon>Ephydroidea</taxon>
        <taxon>Drosophilidae</taxon>
        <taxon>Drosophila</taxon>
        <taxon>Sophophora</taxon>
    </lineage>
</organism>
<evidence type="ECO:0000259" key="10">
    <source>
        <dbReference type="Pfam" id="PF20519"/>
    </source>
</evidence>
<evidence type="ECO:0000313" key="11">
    <source>
        <dbReference type="EMBL" id="SPP76590.1"/>
    </source>
</evidence>
<feature type="compositionally biased region" description="Basic and acidic residues" evidence="7">
    <location>
        <begin position="714"/>
        <end position="724"/>
    </location>
</feature>
<evidence type="ECO:0000256" key="6">
    <source>
        <dbReference type="ARBA" id="ARBA00023180"/>
    </source>
</evidence>
<name>A0A3B0JMB6_DROGU</name>
<dbReference type="Pfam" id="PF20519">
    <property type="entry name" value="Polycystin_dom"/>
    <property type="match status" value="1"/>
</dbReference>
<dbReference type="AlphaFoldDB" id="A0A3B0JMB6"/>
<dbReference type="InterPro" id="IPR013122">
    <property type="entry name" value="PKD1_2_channel"/>
</dbReference>
<dbReference type="Gene3D" id="1.10.287.70">
    <property type="match status" value="1"/>
</dbReference>
<dbReference type="GO" id="GO:0005262">
    <property type="term" value="F:calcium channel activity"/>
    <property type="evidence" value="ECO:0007669"/>
    <property type="project" value="TreeGrafter"/>
</dbReference>
<feature type="transmembrane region" description="Helical" evidence="8">
    <location>
        <begin position="561"/>
        <end position="587"/>
    </location>
</feature>
<dbReference type="EMBL" id="OUUW01000002">
    <property type="protein sequence ID" value="SPP76590.1"/>
    <property type="molecule type" value="Genomic_DNA"/>
</dbReference>
<dbReference type="PRINTS" id="PR01433">
    <property type="entry name" value="POLYCYSTIN2"/>
</dbReference>
<accession>A0A3B0JMB6</accession>
<evidence type="ECO:0000313" key="12">
    <source>
        <dbReference type="Proteomes" id="UP000268350"/>
    </source>
</evidence>
<feature type="transmembrane region" description="Helical" evidence="8">
    <location>
        <begin position="36"/>
        <end position="52"/>
    </location>
</feature>
<feature type="transmembrane region" description="Helical" evidence="8">
    <location>
        <begin position="528"/>
        <end position="549"/>
    </location>
</feature>
<feature type="domain" description="Polycystin" evidence="10">
    <location>
        <begin position="165"/>
        <end position="361"/>
    </location>
</feature>
<evidence type="ECO:0000256" key="7">
    <source>
        <dbReference type="SAM" id="MobiDB-lite"/>
    </source>
</evidence>
<dbReference type="Proteomes" id="UP000268350">
    <property type="component" value="Unassembled WGS sequence"/>
</dbReference>
<dbReference type="GO" id="GO:0005509">
    <property type="term" value="F:calcium ion binding"/>
    <property type="evidence" value="ECO:0007669"/>
    <property type="project" value="InterPro"/>
</dbReference>
<evidence type="ECO:0000256" key="5">
    <source>
        <dbReference type="ARBA" id="ARBA00023136"/>
    </source>
</evidence>
<evidence type="ECO:0000256" key="8">
    <source>
        <dbReference type="SAM" id="Phobius"/>
    </source>
</evidence>
<protein>
    <submittedName>
        <fullName evidence="11">Blast:Polycystic kidney disease protein 1-like 2</fullName>
    </submittedName>
</protein>
<keyword evidence="12" id="KW-1185">Reference proteome</keyword>
<feature type="region of interest" description="Disordered" evidence="7">
    <location>
        <begin position="714"/>
        <end position="741"/>
    </location>
</feature>
<feature type="transmembrane region" description="Helical" evidence="8">
    <location>
        <begin position="122"/>
        <end position="140"/>
    </location>
</feature>
<dbReference type="OMA" id="DANMFSV"/>
<dbReference type="PANTHER" id="PTHR10877:SF183">
    <property type="entry name" value="AT14535P-RELATED"/>
    <property type="match status" value="1"/>
</dbReference>
<proteinExistence type="inferred from homology"/>
<feature type="transmembrane region" description="Helical" evidence="8">
    <location>
        <begin position="408"/>
        <end position="434"/>
    </location>
</feature>
<gene>
    <name evidence="11" type="ORF">DGUA_6G007144</name>
</gene>
<keyword evidence="5 8" id="KW-0472">Membrane</keyword>
<keyword evidence="6" id="KW-0325">Glycoprotein</keyword>
<evidence type="ECO:0000256" key="1">
    <source>
        <dbReference type="ARBA" id="ARBA00004141"/>
    </source>
</evidence>
<sequence length="741" mass="86617">MASNAIFIVTLCIIASCFMVIWKFSGFDHEARKFKTILVAFLLVMLFQFLIFDPLKFLVLAIDAACWPKLQRPLVPDPKAKRHTRMDYLNLRLRSLRSQLMITSGHRNEELNLKYRTIVRELWVYGKLFLIHLFLNLAMVNRLLYFNGESITNLLNYKHADSIGLSHVLFLHQVYPFIEHTLLNGFLLNDHHRKSAHWVLVNNTKLLGVIQMRLLRNTGEHYGLNEPIYTDKEYSEGWSLPYVREPYTNKYWSIYLPWLPMSKSYSFWERFFLNIRQHGYFASYPEMKGYAVTLQSRRDDSMKVLTYLYEKNWLDDRTAAFFLDFTLYNVDANIFSVVTLRFENLPYGIIHSSMYVNSVSLTDTVETLPWYRMICLFAYAIIWLELGMTVIVPLWFEPKRLKKFWVKVDILILILSMIVATLMALRIGVVSKLLDVLEMASTHDFIDFRIPARLTELIFILLGFLVCLVTLRFWKVMQFASIFQIFTKTLSMAWKALFSTACVICIFMFAFGIAIVSINGNNNENFRTLLHGMATVICFAFGFTSHVAPSDLFNGGTWLGILIYGLMAFTIAILLTNVFVSILNNYFKAAKEVRDRNRKDQITFWEFLSVEYADTIKTVREAFRCERKYRRKNRTVAENIKRKMDLQAAAVISARVKRGRGYRSARERKGAETEDEAEEYERKAQAQHIDRISRTYTIAAILQTQMEIAERRMFGDKDGNLHSDEESDDGAMEQDLPRQYV</sequence>
<comment type="similarity">
    <text evidence="2">Belongs to the polycystin family.</text>
</comment>
<evidence type="ECO:0000256" key="4">
    <source>
        <dbReference type="ARBA" id="ARBA00022989"/>
    </source>
</evidence>
<dbReference type="InterPro" id="IPR003915">
    <property type="entry name" value="PKD_2"/>
</dbReference>
<evidence type="ECO:0000256" key="2">
    <source>
        <dbReference type="ARBA" id="ARBA00007200"/>
    </source>
</evidence>